<dbReference type="AlphaFoldDB" id="A0A0A8WYQ6"/>
<dbReference type="STRING" id="1321606.SAMD00020551_0228"/>
<dbReference type="RefSeq" id="WP_041964067.1">
    <property type="nucleotide sequence ID" value="NZ_BASE01000005.1"/>
</dbReference>
<evidence type="ECO:0000313" key="1">
    <source>
        <dbReference type="EMBL" id="GAM12109.1"/>
    </source>
</evidence>
<reference evidence="1 2" key="1">
    <citation type="submission" date="2013-06" db="EMBL/GenBank/DDBJ databases">
        <title>Whole genome shotgun sequence of Bacillus selenatarsenatis SF-1.</title>
        <authorList>
            <person name="Kuroda M."/>
            <person name="Sei K."/>
            <person name="Yamashita M."/>
            <person name="Ike M."/>
        </authorList>
    </citation>
    <scope>NUCLEOTIDE SEQUENCE [LARGE SCALE GENOMIC DNA]</scope>
    <source>
        <strain evidence="1 2">SF-1</strain>
    </source>
</reference>
<name>A0A0A8WYQ6_MESS1</name>
<organism evidence="1 2">
    <name type="scientific">Mesobacillus selenatarsenatis (strain DSM 18680 / JCM 14380 / FERM P-15431 / SF-1)</name>
    <dbReference type="NCBI Taxonomy" id="1321606"/>
    <lineage>
        <taxon>Bacteria</taxon>
        <taxon>Bacillati</taxon>
        <taxon>Bacillota</taxon>
        <taxon>Bacilli</taxon>
        <taxon>Bacillales</taxon>
        <taxon>Bacillaceae</taxon>
        <taxon>Mesobacillus</taxon>
    </lineage>
</organism>
<proteinExistence type="predicted"/>
<dbReference type="EMBL" id="BASE01000005">
    <property type="protein sequence ID" value="GAM12109.1"/>
    <property type="molecule type" value="Genomic_DNA"/>
</dbReference>
<dbReference type="Proteomes" id="UP000031014">
    <property type="component" value="Unassembled WGS sequence"/>
</dbReference>
<protein>
    <submittedName>
        <fullName evidence="1">Uncharacterized protein</fullName>
    </submittedName>
</protein>
<evidence type="ECO:0000313" key="2">
    <source>
        <dbReference type="Proteomes" id="UP000031014"/>
    </source>
</evidence>
<gene>
    <name evidence="1" type="ORF">SAMD00020551_0228</name>
</gene>
<comment type="caution">
    <text evidence="1">The sequence shown here is derived from an EMBL/GenBank/DDBJ whole genome shotgun (WGS) entry which is preliminary data.</text>
</comment>
<sequence length="208" mass="24210">MTNKLPRYELFEKYNEEKQQGLQVQQEYAEKVTVAELEVKGLEYRYNEAIKKAVAEGADNRKELAKIKKEQSAAIANLEHAREMQKAARAINSGSITLEDLENGLKEYQTKFQNEHIDPEVKKLEKLKIEYLVQFIEIQRRIKFFEDEARKAFNTINPRYGGYTIPYSVGFRTQQAIEKVCVTSCDIQTLQRGEVPNSVKERLTNERI</sequence>
<keyword evidence="2" id="KW-1185">Reference proteome</keyword>
<accession>A0A0A8WYQ6</accession>